<dbReference type="EMBL" id="CADCUV010000132">
    <property type="protein sequence ID" value="CAA9425325.1"/>
    <property type="molecule type" value="Genomic_DNA"/>
</dbReference>
<gene>
    <name evidence="1" type="ORF">AVDCRST_MAG22-2868</name>
</gene>
<evidence type="ECO:0000313" key="1">
    <source>
        <dbReference type="EMBL" id="CAA9425325.1"/>
    </source>
</evidence>
<reference evidence="1" key="1">
    <citation type="submission" date="2020-02" db="EMBL/GenBank/DDBJ databases">
        <authorList>
            <person name="Meier V. D."/>
        </authorList>
    </citation>
    <scope>NUCLEOTIDE SEQUENCE</scope>
    <source>
        <strain evidence="1">AVDCRST_MAG22</strain>
    </source>
</reference>
<protein>
    <submittedName>
        <fullName evidence="1">Uncharacterized protein</fullName>
    </submittedName>
</protein>
<organism evidence="1">
    <name type="scientific">uncultured Rubrobacteraceae bacterium</name>
    <dbReference type="NCBI Taxonomy" id="349277"/>
    <lineage>
        <taxon>Bacteria</taxon>
        <taxon>Bacillati</taxon>
        <taxon>Actinomycetota</taxon>
        <taxon>Rubrobacteria</taxon>
        <taxon>Rubrobacterales</taxon>
        <taxon>Rubrobacteraceae</taxon>
        <taxon>environmental samples</taxon>
    </lineage>
</organism>
<name>A0A6J4PTY3_9ACTN</name>
<sequence>MSERPSFWQRLFGGADASSLSQRQQKVMRYLIERMDKGGAPLQEALQEDYVRRNLSREEVRQIVSHPEFVQAARERLGESFRSEEFRI</sequence>
<dbReference type="AlphaFoldDB" id="A0A6J4PTY3"/>
<accession>A0A6J4PTY3</accession>
<proteinExistence type="predicted"/>